<keyword evidence="2" id="KW-0472">Membrane</keyword>
<dbReference type="Gene3D" id="1.20.1250.10">
    <property type="match status" value="1"/>
</dbReference>
<evidence type="ECO:0000313" key="4">
    <source>
        <dbReference type="Proteomes" id="UP001474421"/>
    </source>
</evidence>
<dbReference type="GO" id="GO:0008284">
    <property type="term" value="P:positive regulation of cell population proliferation"/>
    <property type="evidence" value="ECO:0007669"/>
    <property type="project" value="TreeGrafter"/>
</dbReference>
<keyword evidence="2" id="KW-1133">Transmembrane helix</keyword>
<accession>A0AAW1AZZ4</accession>
<sequence length="368" mass="41409">MCVSLQCRDRRSLSLGFPNPRGVGGVAGRGRGKGLRSPRPSEREPGLRTPILWEADSGFLDRIAAAATHPFCARYQLPAAPPPARKREGSAPNNVPSRPRNSYCHPGTRRASCTCPPRISTEPLTLFFKGKPQHAGHLPNYVEMIWYHGIPDSSVVLLLVLLFFSPFGPLKGCKFDYSPIATSDFSQDIKPLKEYLLLDYKVSMPFSLKQDIFCSELWNLHFINENLKKLINVSGERLKKLIKKIYNHTKVVESCNIEVDNSSVSFALTNISQFVDVIPFHLQSLSAKIEKITSEEKCADFKNCTVIQSQIESSKLPINTSDWKLEKKQSSQPISHKRTYWWLLLPAILVCLIFSLWKKCQCSSSSAI</sequence>
<evidence type="ECO:0000313" key="3">
    <source>
        <dbReference type="EMBL" id="KAK9395443.1"/>
    </source>
</evidence>
<dbReference type="PANTHER" id="PTHR11032:SF1">
    <property type="entry name" value="FMS-RELATED TYROSINE KINASE 3 LIGAND"/>
    <property type="match status" value="1"/>
</dbReference>
<dbReference type="GO" id="GO:0016020">
    <property type="term" value="C:membrane"/>
    <property type="evidence" value="ECO:0007669"/>
    <property type="project" value="InterPro"/>
</dbReference>
<dbReference type="InterPro" id="IPR004213">
    <property type="entry name" value="Flt3_lig"/>
</dbReference>
<keyword evidence="2" id="KW-0812">Transmembrane</keyword>
<feature type="region of interest" description="Disordered" evidence="1">
    <location>
        <begin position="14"/>
        <end position="46"/>
    </location>
</feature>
<evidence type="ECO:0000256" key="2">
    <source>
        <dbReference type="SAM" id="Phobius"/>
    </source>
</evidence>
<dbReference type="InterPro" id="IPR009079">
    <property type="entry name" value="4_helix_cytokine-like_core"/>
</dbReference>
<protein>
    <submittedName>
        <fullName evidence="3">Fms-related tyrosine kinase 3 ligand</fullName>
    </submittedName>
</protein>
<gene>
    <name evidence="3" type="ORF">NXF25_018804</name>
</gene>
<proteinExistence type="predicted"/>
<dbReference type="GO" id="GO:0009986">
    <property type="term" value="C:cell surface"/>
    <property type="evidence" value="ECO:0007669"/>
    <property type="project" value="TreeGrafter"/>
</dbReference>
<keyword evidence="4" id="KW-1185">Reference proteome</keyword>
<organism evidence="3 4">
    <name type="scientific">Crotalus adamanteus</name>
    <name type="common">Eastern diamondback rattlesnake</name>
    <dbReference type="NCBI Taxonomy" id="8729"/>
    <lineage>
        <taxon>Eukaryota</taxon>
        <taxon>Metazoa</taxon>
        <taxon>Chordata</taxon>
        <taxon>Craniata</taxon>
        <taxon>Vertebrata</taxon>
        <taxon>Euteleostomi</taxon>
        <taxon>Lepidosauria</taxon>
        <taxon>Squamata</taxon>
        <taxon>Bifurcata</taxon>
        <taxon>Unidentata</taxon>
        <taxon>Episquamata</taxon>
        <taxon>Toxicofera</taxon>
        <taxon>Serpentes</taxon>
        <taxon>Colubroidea</taxon>
        <taxon>Viperidae</taxon>
        <taxon>Crotalinae</taxon>
        <taxon>Crotalus</taxon>
    </lineage>
</organism>
<dbReference type="GO" id="GO:0030971">
    <property type="term" value="F:receptor tyrosine kinase binding"/>
    <property type="evidence" value="ECO:0007669"/>
    <property type="project" value="TreeGrafter"/>
</dbReference>
<dbReference type="AlphaFoldDB" id="A0AAW1AZZ4"/>
<feature type="compositionally biased region" description="Polar residues" evidence="1">
    <location>
        <begin position="91"/>
        <end position="100"/>
    </location>
</feature>
<dbReference type="Proteomes" id="UP001474421">
    <property type="component" value="Unassembled WGS sequence"/>
</dbReference>
<keyword evidence="3" id="KW-0418">Kinase</keyword>
<dbReference type="GO" id="GO:0005125">
    <property type="term" value="F:cytokine activity"/>
    <property type="evidence" value="ECO:0007669"/>
    <property type="project" value="InterPro"/>
</dbReference>
<dbReference type="SUPFAM" id="SSF47266">
    <property type="entry name" value="4-helical cytokines"/>
    <property type="match status" value="1"/>
</dbReference>
<comment type="caution">
    <text evidence="3">The sequence shown here is derived from an EMBL/GenBank/DDBJ whole genome shotgun (WGS) entry which is preliminary data.</text>
</comment>
<dbReference type="EMBL" id="JAOTOJ010000009">
    <property type="protein sequence ID" value="KAK9395443.1"/>
    <property type="molecule type" value="Genomic_DNA"/>
</dbReference>
<feature type="region of interest" description="Disordered" evidence="1">
    <location>
        <begin position="80"/>
        <end position="103"/>
    </location>
</feature>
<feature type="transmembrane region" description="Helical" evidence="2">
    <location>
        <begin position="339"/>
        <end position="357"/>
    </location>
</feature>
<evidence type="ECO:0000256" key="1">
    <source>
        <dbReference type="SAM" id="MobiDB-lite"/>
    </source>
</evidence>
<dbReference type="PANTHER" id="PTHR11032">
    <property type="entry name" value="SL CYTOKINE"/>
    <property type="match status" value="1"/>
</dbReference>
<name>A0AAW1AZZ4_CROAD</name>
<dbReference type="GO" id="GO:0005615">
    <property type="term" value="C:extracellular space"/>
    <property type="evidence" value="ECO:0007669"/>
    <property type="project" value="TreeGrafter"/>
</dbReference>
<dbReference type="Pfam" id="PF02947">
    <property type="entry name" value="Flt3_lig"/>
    <property type="match status" value="1"/>
</dbReference>
<dbReference type="GO" id="GO:0016301">
    <property type="term" value="F:kinase activity"/>
    <property type="evidence" value="ECO:0007669"/>
    <property type="project" value="UniProtKB-KW"/>
</dbReference>
<reference evidence="3 4" key="1">
    <citation type="journal article" date="2024" name="Proc. Natl. Acad. Sci. U.S.A.">
        <title>The genetic regulatory architecture and epigenomic basis for age-related changes in rattlesnake venom.</title>
        <authorList>
            <person name="Hogan M.P."/>
            <person name="Holding M.L."/>
            <person name="Nystrom G.S."/>
            <person name="Colston T.J."/>
            <person name="Bartlett D.A."/>
            <person name="Mason A.J."/>
            <person name="Ellsworth S.A."/>
            <person name="Rautsaw R.M."/>
            <person name="Lawrence K.C."/>
            <person name="Strickland J.L."/>
            <person name="He B."/>
            <person name="Fraser P."/>
            <person name="Margres M.J."/>
            <person name="Gilbert D.M."/>
            <person name="Gibbs H.L."/>
            <person name="Parkinson C.L."/>
            <person name="Rokyta D.R."/>
        </authorList>
    </citation>
    <scope>NUCLEOTIDE SEQUENCE [LARGE SCALE GENOMIC DNA]</scope>
    <source>
        <strain evidence="3">DRR0105</strain>
    </source>
</reference>
<keyword evidence="3" id="KW-0808">Transferase</keyword>